<dbReference type="PANTHER" id="PTHR31630:SF6">
    <property type="entry name" value="PHYTANOYL-COA DIOXYGENASE-RELATED"/>
    <property type="match status" value="1"/>
</dbReference>
<dbReference type="Pfam" id="PF05721">
    <property type="entry name" value="PhyH"/>
    <property type="match status" value="1"/>
</dbReference>
<dbReference type="KEGG" id="cvn:111138322"/>
<dbReference type="PANTHER" id="PTHR31630">
    <property type="entry name" value="PHYTANOYL-COA DIOXYGENASE-RELATED-RELATED"/>
    <property type="match status" value="1"/>
</dbReference>
<dbReference type="Proteomes" id="UP000694844">
    <property type="component" value="Chromosome 5"/>
</dbReference>
<evidence type="ECO:0000313" key="2">
    <source>
        <dbReference type="RefSeq" id="XP_022345937.1"/>
    </source>
</evidence>
<protein>
    <submittedName>
        <fullName evidence="2">Uncharacterized protein LOC111138322</fullName>
    </submittedName>
</protein>
<organism evidence="1 2">
    <name type="scientific">Crassostrea virginica</name>
    <name type="common">Eastern oyster</name>
    <dbReference type="NCBI Taxonomy" id="6565"/>
    <lineage>
        <taxon>Eukaryota</taxon>
        <taxon>Metazoa</taxon>
        <taxon>Spiralia</taxon>
        <taxon>Lophotrochozoa</taxon>
        <taxon>Mollusca</taxon>
        <taxon>Bivalvia</taxon>
        <taxon>Autobranchia</taxon>
        <taxon>Pteriomorphia</taxon>
        <taxon>Ostreida</taxon>
        <taxon>Ostreoidea</taxon>
        <taxon>Ostreidae</taxon>
        <taxon>Crassostrea</taxon>
    </lineage>
</organism>
<dbReference type="SUPFAM" id="SSF51197">
    <property type="entry name" value="Clavaminate synthase-like"/>
    <property type="match status" value="1"/>
</dbReference>
<accession>A0A8B8F181</accession>
<dbReference type="Gene3D" id="2.60.120.620">
    <property type="entry name" value="q2cbj1_9rhob like domain"/>
    <property type="match status" value="1"/>
</dbReference>
<dbReference type="OrthoDB" id="445007at2759"/>
<keyword evidence="1" id="KW-1185">Reference proteome</keyword>
<dbReference type="GeneID" id="111138322"/>
<proteinExistence type="predicted"/>
<dbReference type="AlphaFoldDB" id="A0A8B8F181"/>
<gene>
    <name evidence="2" type="primary">LOC111138322</name>
</gene>
<sequence length="320" mass="36992">MDRERVLAELRDQGFSVVEGVLSPEECQQYSDEFKDWVEQYRSQGATYRSFQSLVQSYRIGHFNAAWATRLKVKRVFAEIWGTEKLLTSVDGIAVSPPLESMPGEPKFRNEKTFLHLDQGGKRLGLHAYQSGVYLEEASHSDHCFRVLKGSHKFIDQFYDHFPDAANHTMKMEYYELQEEEIKWYKDLGCIQMTVPVPRGGMVLWDSRLVHDNARPVQGRPHPDRWRHVVFVCMTPAKWAKQSDLKKKRKAYDELLLTTHWPSTNVSTFPAFHPSGKEGITELTELPAIATTREARLLMGVEEYDFSDGKPNGPPEPEWR</sequence>
<dbReference type="RefSeq" id="XP_022345937.1">
    <property type="nucleotide sequence ID" value="XM_022490229.1"/>
</dbReference>
<dbReference type="InterPro" id="IPR008775">
    <property type="entry name" value="Phytyl_CoA_dOase-like"/>
</dbReference>
<reference evidence="2" key="1">
    <citation type="submission" date="2025-08" db="UniProtKB">
        <authorList>
            <consortium name="RefSeq"/>
        </authorList>
    </citation>
    <scope>IDENTIFICATION</scope>
    <source>
        <tissue evidence="2">Whole sample</tissue>
    </source>
</reference>
<name>A0A8B8F181_CRAVI</name>
<evidence type="ECO:0000313" key="1">
    <source>
        <dbReference type="Proteomes" id="UP000694844"/>
    </source>
</evidence>